<dbReference type="PANTHER" id="PTHR35800">
    <property type="entry name" value="PROTEIN JAG"/>
    <property type="match status" value="1"/>
</dbReference>
<dbReference type="EMBL" id="JBBNGS010000004">
    <property type="protein sequence ID" value="MEQ2637390.1"/>
    <property type="molecule type" value="Genomic_DNA"/>
</dbReference>
<dbReference type="InterPro" id="IPR001374">
    <property type="entry name" value="R3H_dom"/>
</dbReference>
<dbReference type="Gene3D" id="3.30.1370.50">
    <property type="entry name" value="R3H-like domain"/>
    <property type="match status" value="1"/>
</dbReference>
<comment type="caution">
    <text evidence="2">The sequence shown here is derived from an EMBL/GenBank/DDBJ whole genome shotgun (WGS) entry which is preliminary data.</text>
</comment>
<reference evidence="2 3" key="1">
    <citation type="submission" date="2024-04" db="EMBL/GenBank/DDBJ databases">
        <title>Human intestinal bacterial collection.</title>
        <authorList>
            <person name="Pauvert C."/>
            <person name="Hitch T.C.A."/>
            <person name="Clavel T."/>
        </authorList>
    </citation>
    <scope>NUCLEOTIDE SEQUENCE [LARGE SCALE GENOMIC DNA]</scope>
    <source>
        <strain evidence="2 3">CLA-AA-H197</strain>
    </source>
</reference>
<dbReference type="Proteomes" id="UP001478817">
    <property type="component" value="Unassembled WGS sequence"/>
</dbReference>
<gene>
    <name evidence="2" type="ORF">AAAT05_03415</name>
</gene>
<dbReference type="Pfam" id="PF13083">
    <property type="entry name" value="KH_KhpA-B"/>
    <property type="match status" value="1"/>
</dbReference>
<evidence type="ECO:0000259" key="1">
    <source>
        <dbReference type="PROSITE" id="PS51061"/>
    </source>
</evidence>
<accession>A0ABV1IER9</accession>
<protein>
    <submittedName>
        <fullName evidence="2">R3H domain-containing nucleic acid-binding protein</fullName>
    </submittedName>
</protein>
<dbReference type="Gene3D" id="3.30.300.20">
    <property type="match status" value="1"/>
</dbReference>
<feature type="domain" description="R3H" evidence="1">
    <location>
        <begin position="129"/>
        <end position="194"/>
    </location>
</feature>
<proteinExistence type="predicted"/>
<dbReference type="InterPro" id="IPR039247">
    <property type="entry name" value="KhpB"/>
</dbReference>
<dbReference type="InterPro" id="IPR015946">
    <property type="entry name" value="KH_dom-like_a/b"/>
</dbReference>
<evidence type="ECO:0000313" key="2">
    <source>
        <dbReference type="EMBL" id="MEQ2637390.1"/>
    </source>
</evidence>
<dbReference type="CDD" id="cd02414">
    <property type="entry name" value="KH-II_Jag"/>
    <property type="match status" value="1"/>
</dbReference>
<sequence>MEESIPENQEETLVEGTLNTAEDDEFAEIREHFESGIALTDEETDKVADLAVDYLKKILAFFGETESSIDEYDGDEGELILDVNGGDLAVLIGRHGRTLDALQMVLTSLMSSRIKFYYPIVVDIESYKTRRKKKLETIALSAAERACKQGRVALAPMNAYERRIVHMTLLGNESITTHSEGEDPNRRVVVTAVR</sequence>
<dbReference type="SUPFAM" id="SSF82708">
    <property type="entry name" value="R3H domain"/>
    <property type="match status" value="1"/>
</dbReference>
<dbReference type="RefSeq" id="WP_349181875.1">
    <property type="nucleotide sequence ID" value="NZ_JBBNGS010000004.1"/>
</dbReference>
<dbReference type="InterPro" id="IPR036867">
    <property type="entry name" value="R3H_dom_sf"/>
</dbReference>
<dbReference type="PANTHER" id="PTHR35800:SF1">
    <property type="entry name" value="RNA-BINDING PROTEIN KHPB"/>
    <property type="match status" value="1"/>
</dbReference>
<dbReference type="Pfam" id="PF01424">
    <property type="entry name" value="R3H"/>
    <property type="match status" value="1"/>
</dbReference>
<evidence type="ECO:0000313" key="3">
    <source>
        <dbReference type="Proteomes" id="UP001478817"/>
    </source>
</evidence>
<dbReference type="InterPro" id="IPR038008">
    <property type="entry name" value="Jag_KH"/>
</dbReference>
<dbReference type="SMART" id="SM00393">
    <property type="entry name" value="R3H"/>
    <property type="match status" value="1"/>
</dbReference>
<dbReference type="CDD" id="cd02644">
    <property type="entry name" value="R3H_jag"/>
    <property type="match status" value="1"/>
</dbReference>
<dbReference type="PROSITE" id="PS51061">
    <property type="entry name" value="R3H"/>
    <property type="match status" value="1"/>
</dbReference>
<dbReference type="InterPro" id="IPR034079">
    <property type="entry name" value="R3H_KhpB"/>
</dbReference>
<keyword evidence="3" id="KW-1185">Reference proteome</keyword>
<name>A0ABV1IER9_9ACTN</name>
<organism evidence="2 3">
    <name type="scientific">Paratractidigestivibacter faecalis</name>
    <dbReference type="NCBI Taxonomy" id="2292441"/>
    <lineage>
        <taxon>Bacteria</taxon>
        <taxon>Bacillati</taxon>
        <taxon>Actinomycetota</taxon>
        <taxon>Coriobacteriia</taxon>
        <taxon>Coriobacteriales</taxon>
        <taxon>Atopobiaceae</taxon>
        <taxon>Paratractidigestivibacter</taxon>
    </lineage>
</organism>